<feature type="region of interest" description="Disordered" evidence="1">
    <location>
        <begin position="33"/>
        <end position="55"/>
    </location>
</feature>
<dbReference type="Proteomes" id="UP000823388">
    <property type="component" value="Chromosome 8K"/>
</dbReference>
<protein>
    <submittedName>
        <fullName evidence="2">Uncharacterized protein</fullName>
    </submittedName>
</protein>
<evidence type="ECO:0000313" key="2">
    <source>
        <dbReference type="EMBL" id="KAG2562788.1"/>
    </source>
</evidence>
<dbReference type="AlphaFoldDB" id="A0A8T0PPD7"/>
<sequence>MDGAHMTSLACQSCGLPCVRACVKIRRSPWTTRQRRGHRRGPWRVSHGGGAPTDAMARGQLLQASGSSWTRRSTTCGTATRAAGTPTTVRRRLVFIFNF</sequence>
<dbReference type="EMBL" id="CM029051">
    <property type="protein sequence ID" value="KAG2562788.1"/>
    <property type="molecule type" value="Genomic_DNA"/>
</dbReference>
<name>A0A8T0PPD7_PANVG</name>
<evidence type="ECO:0000313" key="3">
    <source>
        <dbReference type="Proteomes" id="UP000823388"/>
    </source>
</evidence>
<evidence type="ECO:0000256" key="1">
    <source>
        <dbReference type="SAM" id="MobiDB-lite"/>
    </source>
</evidence>
<comment type="caution">
    <text evidence="2">The sequence shown here is derived from an EMBL/GenBank/DDBJ whole genome shotgun (WGS) entry which is preliminary data.</text>
</comment>
<gene>
    <name evidence="2" type="ORF">PVAP13_8KG265000</name>
</gene>
<keyword evidence="3" id="KW-1185">Reference proteome</keyword>
<organism evidence="2 3">
    <name type="scientific">Panicum virgatum</name>
    <name type="common">Blackwell switchgrass</name>
    <dbReference type="NCBI Taxonomy" id="38727"/>
    <lineage>
        <taxon>Eukaryota</taxon>
        <taxon>Viridiplantae</taxon>
        <taxon>Streptophyta</taxon>
        <taxon>Embryophyta</taxon>
        <taxon>Tracheophyta</taxon>
        <taxon>Spermatophyta</taxon>
        <taxon>Magnoliopsida</taxon>
        <taxon>Liliopsida</taxon>
        <taxon>Poales</taxon>
        <taxon>Poaceae</taxon>
        <taxon>PACMAD clade</taxon>
        <taxon>Panicoideae</taxon>
        <taxon>Panicodae</taxon>
        <taxon>Paniceae</taxon>
        <taxon>Panicinae</taxon>
        <taxon>Panicum</taxon>
        <taxon>Panicum sect. Hiantes</taxon>
    </lineage>
</organism>
<accession>A0A8T0PPD7</accession>
<feature type="compositionally biased region" description="Basic residues" evidence="1">
    <location>
        <begin position="33"/>
        <end position="42"/>
    </location>
</feature>
<reference evidence="2" key="1">
    <citation type="submission" date="2020-05" db="EMBL/GenBank/DDBJ databases">
        <title>WGS assembly of Panicum virgatum.</title>
        <authorList>
            <person name="Lovell J.T."/>
            <person name="Jenkins J."/>
            <person name="Shu S."/>
            <person name="Juenger T.E."/>
            <person name="Schmutz J."/>
        </authorList>
    </citation>
    <scope>NUCLEOTIDE SEQUENCE</scope>
    <source>
        <strain evidence="2">AP13</strain>
    </source>
</reference>
<proteinExistence type="predicted"/>